<dbReference type="Pfam" id="PF00122">
    <property type="entry name" value="E1-E2_ATPase"/>
    <property type="match status" value="1"/>
</dbReference>
<dbReference type="PROSITE" id="PS00154">
    <property type="entry name" value="ATPASE_E1_E2"/>
    <property type="match status" value="1"/>
</dbReference>
<evidence type="ECO:0000256" key="7">
    <source>
        <dbReference type="ARBA" id="ARBA00022967"/>
    </source>
</evidence>
<evidence type="ECO:0000256" key="9">
    <source>
        <dbReference type="ARBA" id="ARBA00023136"/>
    </source>
</evidence>
<dbReference type="InterPro" id="IPR036412">
    <property type="entry name" value="HAD-like_sf"/>
</dbReference>
<dbReference type="InterPro" id="IPR001757">
    <property type="entry name" value="P_typ_ATPase"/>
</dbReference>
<comment type="subcellular location">
    <subcellularLocation>
        <location evidence="1">Cell membrane</location>
        <topology evidence="1">Multi-pass membrane protein</topology>
    </subcellularLocation>
</comment>
<protein>
    <submittedName>
        <fullName evidence="12">Cation-translocating P-type ATPase</fullName>
    </submittedName>
</protein>
<feature type="transmembrane region" description="Helical" evidence="10">
    <location>
        <begin position="749"/>
        <end position="766"/>
    </location>
</feature>
<dbReference type="Gene3D" id="2.70.150.10">
    <property type="entry name" value="Calcium-transporting ATPase, cytoplasmic transduction domain A"/>
    <property type="match status" value="1"/>
</dbReference>
<dbReference type="InterPro" id="IPR018303">
    <property type="entry name" value="ATPase_P-typ_P_site"/>
</dbReference>
<evidence type="ECO:0000313" key="12">
    <source>
        <dbReference type="EMBL" id="WJW67242.1"/>
    </source>
</evidence>
<dbReference type="Pfam" id="PF00689">
    <property type="entry name" value="Cation_ATPase_C"/>
    <property type="match status" value="1"/>
</dbReference>
<dbReference type="SUPFAM" id="SSF81653">
    <property type="entry name" value="Calcium ATPase, transduction domain A"/>
    <property type="match status" value="1"/>
</dbReference>
<keyword evidence="7" id="KW-1278">Translocase</keyword>
<keyword evidence="3" id="KW-1003">Cell membrane</keyword>
<dbReference type="PRINTS" id="PR00120">
    <property type="entry name" value="HATPASE"/>
</dbReference>
<feature type="transmembrane region" description="Helical" evidence="10">
    <location>
        <begin position="72"/>
        <end position="90"/>
    </location>
</feature>
<evidence type="ECO:0000256" key="4">
    <source>
        <dbReference type="ARBA" id="ARBA00022692"/>
    </source>
</evidence>
<dbReference type="SUPFAM" id="SSF81665">
    <property type="entry name" value="Calcium ATPase, transmembrane domain M"/>
    <property type="match status" value="1"/>
</dbReference>
<accession>A0ABY9B256</accession>
<feature type="transmembrane region" description="Helical" evidence="10">
    <location>
        <begin position="709"/>
        <end position="729"/>
    </location>
</feature>
<dbReference type="PANTHER" id="PTHR43294">
    <property type="entry name" value="SODIUM/POTASSIUM-TRANSPORTING ATPASE SUBUNIT ALPHA"/>
    <property type="match status" value="1"/>
</dbReference>
<dbReference type="SFLD" id="SFLDS00003">
    <property type="entry name" value="Haloacid_Dehalogenase"/>
    <property type="match status" value="1"/>
</dbReference>
<keyword evidence="5" id="KW-0547">Nucleotide-binding</keyword>
<keyword evidence="9 10" id="KW-0472">Membrane</keyword>
<dbReference type="SFLD" id="SFLDG00002">
    <property type="entry name" value="C1.7:_P-type_atpase_like"/>
    <property type="match status" value="1"/>
</dbReference>
<evidence type="ECO:0000256" key="5">
    <source>
        <dbReference type="ARBA" id="ARBA00022741"/>
    </source>
</evidence>
<evidence type="ECO:0000313" key="13">
    <source>
        <dbReference type="Proteomes" id="UP001431572"/>
    </source>
</evidence>
<feature type="transmembrane region" description="Helical" evidence="10">
    <location>
        <begin position="859"/>
        <end position="882"/>
    </location>
</feature>
<feature type="domain" description="Cation-transporting P-type ATPase N-terminal" evidence="11">
    <location>
        <begin position="18"/>
        <end position="92"/>
    </location>
</feature>
<dbReference type="InterPro" id="IPR044492">
    <property type="entry name" value="P_typ_ATPase_HD_dom"/>
</dbReference>
<dbReference type="RefSeq" id="WP_341469141.1">
    <property type="nucleotide sequence ID" value="NZ_CP128399.1"/>
</dbReference>
<dbReference type="InterPro" id="IPR006068">
    <property type="entry name" value="ATPase_P-typ_cation-transptr_C"/>
</dbReference>
<dbReference type="SUPFAM" id="SSF56784">
    <property type="entry name" value="HAD-like"/>
    <property type="match status" value="1"/>
</dbReference>
<feature type="transmembrane region" description="Helical" evidence="10">
    <location>
        <begin position="888"/>
        <end position="907"/>
    </location>
</feature>
<evidence type="ECO:0000256" key="1">
    <source>
        <dbReference type="ARBA" id="ARBA00004651"/>
    </source>
</evidence>
<feature type="transmembrane region" description="Helical" evidence="10">
    <location>
        <begin position="96"/>
        <end position="112"/>
    </location>
</feature>
<keyword evidence="4 10" id="KW-0812">Transmembrane</keyword>
<feature type="transmembrane region" description="Helical" evidence="10">
    <location>
        <begin position="794"/>
        <end position="814"/>
    </location>
</feature>
<keyword evidence="6" id="KW-0067">ATP-binding</keyword>
<keyword evidence="8 10" id="KW-1133">Transmembrane helix</keyword>
<dbReference type="Proteomes" id="UP001431572">
    <property type="component" value="Chromosome 1"/>
</dbReference>
<keyword evidence="13" id="KW-1185">Reference proteome</keyword>
<comment type="similarity">
    <text evidence="2">Belongs to the cation transport ATPase (P-type) (TC 3.A.3) family. Type IIA subfamily.</text>
</comment>
<dbReference type="SMART" id="SM00831">
    <property type="entry name" value="Cation_ATPase_N"/>
    <property type="match status" value="1"/>
</dbReference>
<feature type="transmembrane region" description="Helical" evidence="10">
    <location>
        <begin position="286"/>
        <end position="312"/>
    </location>
</feature>
<organism evidence="12 13">
    <name type="scientific">Candidatus Chlorohelix allophototropha</name>
    <dbReference type="NCBI Taxonomy" id="3003348"/>
    <lineage>
        <taxon>Bacteria</taxon>
        <taxon>Bacillati</taxon>
        <taxon>Chloroflexota</taxon>
        <taxon>Chloroflexia</taxon>
        <taxon>Candidatus Chloroheliales</taxon>
        <taxon>Candidatus Chloroheliaceae</taxon>
        <taxon>Candidatus Chlorohelix</taxon>
    </lineage>
</organism>
<reference evidence="12" key="1">
    <citation type="journal article" date="2024" name="Nature">
        <title>Anoxygenic phototroph of the Chloroflexota uses a type I reaction centre.</title>
        <authorList>
            <person name="Tsuji J.M."/>
            <person name="Shaw N.A."/>
            <person name="Nagashima S."/>
            <person name="Venkiteswaran J.J."/>
            <person name="Schiff S.L."/>
            <person name="Watanabe T."/>
            <person name="Fukui M."/>
            <person name="Hanada S."/>
            <person name="Tank M."/>
            <person name="Neufeld J.D."/>
        </authorList>
    </citation>
    <scope>NUCLEOTIDE SEQUENCE</scope>
    <source>
        <strain evidence="12">L227-S17</strain>
    </source>
</reference>
<dbReference type="InterPro" id="IPR023299">
    <property type="entry name" value="ATPase_P-typ_cyto_dom_N"/>
</dbReference>
<dbReference type="InterPro" id="IPR008250">
    <property type="entry name" value="ATPase_P-typ_transduc_dom_A_sf"/>
</dbReference>
<dbReference type="Gene3D" id="3.40.50.1000">
    <property type="entry name" value="HAD superfamily/HAD-like"/>
    <property type="match status" value="1"/>
</dbReference>
<feature type="transmembrane region" description="Helical" evidence="10">
    <location>
        <begin position="261"/>
        <end position="280"/>
    </location>
</feature>
<evidence type="ECO:0000256" key="2">
    <source>
        <dbReference type="ARBA" id="ARBA00005675"/>
    </source>
</evidence>
<dbReference type="PANTHER" id="PTHR43294:SF21">
    <property type="entry name" value="CATION TRANSPORTING ATPASE"/>
    <property type="match status" value="1"/>
</dbReference>
<dbReference type="SFLD" id="SFLDF00027">
    <property type="entry name" value="p-type_atpase"/>
    <property type="match status" value="1"/>
</dbReference>
<name>A0ABY9B256_9CHLR</name>
<evidence type="ECO:0000256" key="8">
    <source>
        <dbReference type="ARBA" id="ARBA00022989"/>
    </source>
</evidence>
<evidence type="ECO:0000256" key="10">
    <source>
        <dbReference type="SAM" id="Phobius"/>
    </source>
</evidence>
<feature type="transmembrane region" description="Helical" evidence="10">
    <location>
        <begin position="820"/>
        <end position="838"/>
    </location>
</feature>
<dbReference type="InterPro" id="IPR023214">
    <property type="entry name" value="HAD_sf"/>
</dbReference>
<proteinExistence type="inferred from homology"/>
<dbReference type="EMBL" id="CP128399">
    <property type="protein sequence ID" value="WJW67242.1"/>
    <property type="molecule type" value="Genomic_DNA"/>
</dbReference>
<evidence type="ECO:0000256" key="3">
    <source>
        <dbReference type="ARBA" id="ARBA00022475"/>
    </source>
</evidence>
<dbReference type="SUPFAM" id="SSF81660">
    <property type="entry name" value="Metal cation-transporting ATPase, ATP-binding domain N"/>
    <property type="match status" value="1"/>
</dbReference>
<dbReference type="NCBIfam" id="TIGR01494">
    <property type="entry name" value="ATPase_P-type"/>
    <property type="match status" value="3"/>
</dbReference>
<evidence type="ECO:0000259" key="11">
    <source>
        <dbReference type="SMART" id="SM00831"/>
    </source>
</evidence>
<dbReference type="InterPro" id="IPR059000">
    <property type="entry name" value="ATPase_P-type_domA"/>
</dbReference>
<dbReference type="InterPro" id="IPR023298">
    <property type="entry name" value="ATPase_P-typ_TM_dom_sf"/>
</dbReference>
<dbReference type="Gene3D" id="1.20.1110.10">
    <property type="entry name" value="Calcium-transporting ATPase, transmembrane domain"/>
    <property type="match status" value="1"/>
</dbReference>
<evidence type="ECO:0000256" key="6">
    <source>
        <dbReference type="ARBA" id="ARBA00022840"/>
    </source>
</evidence>
<dbReference type="Gene3D" id="3.40.1110.10">
    <property type="entry name" value="Calcium-transporting ATPase, cytoplasmic domain N"/>
    <property type="match status" value="1"/>
</dbReference>
<dbReference type="Pfam" id="PF13246">
    <property type="entry name" value="Cation_ATPase"/>
    <property type="match status" value="1"/>
</dbReference>
<dbReference type="InterPro" id="IPR050510">
    <property type="entry name" value="Cation_transp_ATPase_P-type"/>
</dbReference>
<dbReference type="Pfam" id="PF00690">
    <property type="entry name" value="Cation_ATPase_N"/>
    <property type="match status" value="1"/>
</dbReference>
<dbReference type="InterPro" id="IPR004014">
    <property type="entry name" value="ATPase_P-typ_cation-transptr_N"/>
</dbReference>
<gene>
    <name evidence="12" type="ORF">OZ401_000501</name>
</gene>
<sequence length="920" mass="99583">MPTQVITSPSTPPTNSIPWHTLEQKEIIAHFEVNPEIGFSQTKVDQLLLDYGANELLDKGVKPPLKIFWEQLTAVMVLILLAAAALSLFLSKFLEAGSILAIVILFTILGFVQEYRAAKAIAALKKLAVPAVRVFRDGKLVEISARFLVPGDIILLETGNLLPADCRIIESFNLRIQEAALTGESEPVEKTTSALANADLPLADRLNMGYMGTLVTYGRGKALVVETGMRTELGKIASLIQSVKEELTPLQQKLDKVGKQLALGGVAVALLIMVLGLLTGEELTKMLLTAIGVAVAVIPEGLPAVVTITLALGAQRMLKRNALIRKLPAVETLGSVTVICSDKTGTLTENRMVVQIIDVAGHRLEVAKQAIASQQPVGVTMLLAAVTLCNDAHLQTAENSENSGIIGDPTEGALLLAALQGGMVNDELLDSMPRIGELPFDSSRKRMTTVHHCPDKLLPKEVLKVWQAIPQNRYLAFTKGAVDYLLKVSSHVWLENAVKPMDSEIRQRIQVAGDALSASGMRVLGVAYRHINHTDIKEEDESGLIFIGLVGMIDPPREEVREAVTRCKTAGILPVMITGDHPLTANYIARDLGITTETTVLTGDELSKMNEQQLNEAVENVSVFARVAPEHKLRIVQALRNKGHIVAMTGDGVNDAPALKKADIGVAMGITGTDVAKEASDMVLRDDNFATIVAAVEEGRVIYDNLRRFVMFSVAGNIGKVAVMLFWPLPFALSGLKVETTVALLPLQLLWLNLMTDGLLGLSMGMEKAEKNVMNRPPNSPDSGIFSGGMGLRVSWIGVVIGLIALVVGVVYNMLGFQQWQSMIFTTLAFLQIFQALATRSNYDSLFSIGIFSNRVMCYIIGIMAVLQVAAIYTPLSVFLGLKELSPLDFLLSVALSAILLVVIEFVKLFKRRRAGLIPG</sequence>
<dbReference type="PRINTS" id="PR00119">
    <property type="entry name" value="CATATPASE"/>
</dbReference>